<reference evidence="2" key="1">
    <citation type="journal article" date="2023" name="Mol. Phylogenet. Evol.">
        <title>Genome-scale phylogeny and comparative genomics of the fungal order Sordariales.</title>
        <authorList>
            <person name="Hensen N."/>
            <person name="Bonometti L."/>
            <person name="Westerberg I."/>
            <person name="Brannstrom I.O."/>
            <person name="Guillou S."/>
            <person name="Cros-Aarteil S."/>
            <person name="Calhoun S."/>
            <person name="Haridas S."/>
            <person name="Kuo A."/>
            <person name="Mondo S."/>
            <person name="Pangilinan J."/>
            <person name="Riley R."/>
            <person name="LaButti K."/>
            <person name="Andreopoulos B."/>
            <person name="Lipzen A."/>
            <person name="Chen C."/>
            <person name="Yan M."/>
            <person name="Daum C."/>
            <person name="Ng V."/>
            <person name="Clum A."/>
            <person name="Steindorff A."/>
            <person name="Ohm R.A."/>
            <person name="Martin F."/>
            <person name="Silar P."/>
            <person name="Natvig D.O."/>
            <person name="Lalanne C."/>
            <person name="Gautier V."/>
            <person name="Ament-Velasquez S.L."/>
            <person name="Kruys A."/>
            <person name="Hutchinson M.I."/>
            <person name="Powell A.J."/>
            <person name="Barry K."/>
            <person name="Miller A.N."/>
            <person name="Grigoriev I.V."/>
            <person name="Debuchy R."/>
            <person name="Gladieux P."/>
            <person name="Hiltunen Thoren M."/>
            <person name="Johannesson H."/>
        </authorList>
    </citation>
    <scope>NUCLEOTIDE SEQUENCE</scope>
    <source>
        <strain evidence="2">CBS 168.71</strain>
    </source>
</reference>
<protein>
    <recommendedName>
        <fullName evidence="4">Secreted protein</fullName>
    </recommendedName>
</protein>
<evidence type="ECO:0008006" key="4">
    <source>
        <dbReference type="Google" id="ProtNLM"/>
    </source>
</evidence>
<accession>A0AAE0LP04</accession>
<sequence length="138" mass="14955">MGATHLIPICGVVMRLMWALCLASEPNGANSVTTKRQRQLEPSRSSLFVARHLEGMGSRRASRGLSPAVSREPTFCRKRSCDICVVVFLRGRKGKEAEGGRKGAGSILTRHRVINLGIVLEASMAGKQDLFFAVLACS</sequence>
<dbReference type="RefSeq" id="XP_062655193.1">
    <property type="nucleotide sequence ID" value="XM_062799969.1"/>
</dbReference>
<proteinExistence type="predicted"/>
<dbReference type="EMBL" id="JAUEPN010000009">
    <property type="protein sequence ID" value="KAK3291679.1"/>
    <property type="molecule type" value="Genomic_DNA"/>
</dbReference>
<feature type="signal peptide" evidence="1">
    <location>
        <begin position="1"/>
        <end position="23"/>
    </location>
</feature>
<name>A0AAE0LP04_9PEZI</name>
<dbReference type="AlphaFoldDB" id="A0AAE0LP04"/>
<evidence type="ECO:0000313" key="2">
    <source>
        <dbReference type="EMBL" id="KAK3291679.1"/>
    </source>
</evidence>
<reference evidence="2" key="2">
    <citation type="submission" date="2023-06" db="EMBL/GenBank/DDBJ databases">
        <authorList>
            <consortium name="Lawrence Berkeley National Laboratory"/>
            <person name="Haridas S."/>
            <person name="Hensen N."/>
            <person name="Bonometti L."/>
            <person name="Westerberg I."/>
            <person name="Brannstrom I.O."/>
            <person name="Guillou S."/>
            <person name="Cros-Aarteil S."/>
            <person name="Calhoun S."/>
            <person name="Kuo A."/>
            <person name="Mondo S."/>
            <person name="Pangilinan J."/>
            <person name="Riley R."/>
            <person name="Labutti K."/>
            <person name="Andreopoulos B."/>
            <person name="Lipzen A."/>
            <person name="Chen C."/>
            <person name="Yanf M."/>
            <person name="Daum C."/>
            <person name="Ng V."/>
            <person name="Clum A."/>
            <person name="Steindorff A."/>
            <person name="Ohm R."/>
            <person name="Martin F."/>
            <person name="Silar P."/>
            <person name="Natvig D."/>
            <person name="Lalanne C."/>
            <person name="Gautier V."/>
            <person name="Ament-Velasquez S.L."/>
            <person name="Kruys A."/>
            <person name="Hutchinson M.I."/>
            <person name="Powell A.J."/>
            <person name="Barry K."/>
            <person name="Miller A.N."/>
            <person name="Grigoriev I.V."/>
            <person name="Debuchy R."/>
            <person name="Gladieux P."/>
            <person name="Thoren M.H."/>
            <person name="Johannesson H."/>
        </authorList>
    </citation>
    <scope>NUCLEOTIDE SEQUENCE</scope>
    <source>
        <strain evidence="2">CBS 168.71</strain>
    </source>
</reference>
<evidence type="ECO:0000313" key="3">
    <source>
        <dbReference type="Proteomes" id="UP001278766"/>
    </source>
</evidence>
<dbReference type="Proteomes" id="UP001278766">
    <property type="component" value="Unassembled WGS sequence"/>
</dbReference>
<gene>
    <name evidence="2" type="ORF">B0H64DRAFT_249383</name>
</gene>
<keyword evidence="3" id="KW-1185">Reference proteome</keyword>
<evidence type="ECO:0000256" key="1">
    <source>
        <dbReference type="SAM" id="SignalP"/>
    </source>
</evidence>
<feature type="chain" id="PRO_5042243045" description="Secreted protein" evidence="1">
    <location>
        <begin position="24"/>
        <end position="138"/>
    </location>
</feature>
<comment type="caution">
    <text evidence="2">The sequence shown here is derived from an EMBL/GenBank/DDBJ whole genome shotgun (WGS) entry which is preliminary data.</text>
</comment>
<dbReference type="GeneID" id="87836917"/>
<organism evidence="2 3">
    <name type="scientific">Chaetomium fimeti</name>
    <dbReference type="NCBI Taxonomy" id="1854472"/>
    <lineage>
        <taxon>Eukaryota</taxon>
        <taxon>Fungi</taxon>
        <taxon>Dikarya</taxon>
        <taxon>Ascomycota</taxon>
        <taxon>Pezizomycotina</taxon>
        <taxon>Sordariomycetes</taxon>
        <taxon>Sordariomycetidae</taxon>
        <taxon>Sordariales</taxon>
        <taxon>Chaetomiaceae</taxon>
        <taxon>Chaetomium</taxon>
    </lineage>
</organism>
<keyword evidence="1" id="KW-0732">Signal</keyword>